<reference evidence="4" key="1">
    <citation type="journal article" date="2019" name="Int. J. Syst. Evol. Microbiol.">
        <title>The Global Catalogue of Microorganisms (GCM) 10K type strain sequencing project: providing services to taxonomists for standard genome sequencing and annotation.</title>
        <authorList>
            <consortium name="The Broad Institute Genomics Platform"/>
            <consortium name="The Broad Institute Genome Sequencing Center for Infectious Disease"/>
            <person name="Wu L."/>
            <person name="Ma J."/>
        </authorList>
    </citation>
    <scope>NUCLEOTIDE SEQUENCE [LARGE SCALE GENOMIC DNA]</scope>
    <source>
        <strain evidence="4">JCM 16548</strain>
    </source>
</reference>
<feature type="transmembrane region" description="Helical" evidence="2">
    <location>
        <begin position="89"/>
        <end position="112"/>
    </location>
</feature>
<protein>
    <submittedName>
        <fullName evidence="3">DUF4389 domain-containing protein</fullName>
    </submittedName>
</protein>
<sequence>MLALLWVAFVITTVVAGVAILFTGRYPHGLFHFNVGVLRWSWRVGFYAYGALGTDRYPPFTLAKTDYPADFDVDYPEQLNRGLVLIKSWLLALPHLVVIGLVTATSASWWAARSTSSTVAAGDGSAGTAGISLLGVLVLIAGVVLLVTRRYPPALFDLIIGINRWAYRVLTYIALMRDEYPPLRLDQGPLDPGETGPEHPTVPTPEPVPVSTS</sequence>
<feature type="region of interest" description="Disordered" evidence="1">
    <location>
        <begin position="186"/>
        <end position="213"/>
    </location>
</feature>
<proteinExistence type="predicted"/>
<gene>
    <name evidence="3" type="ORF">GCM10022204_15570</name>
</gene>
<evidence type="ECO:0000313" key="3">
    <source>
        <dbReference type="EMBL" id="GAA3699813.1"/>
    </source>
</evidence>
<dbReference type="InterPro" id="IPR025498">
    <property type="entry name" value="DUF4389"/>
</dbReference>
<keyword evidence="2" id="KW-0472">Membrane</keyword>
<dbReference type="Proteomes" id="UP001500051">
    <property type="component" value="Unassembled WGS sequence"/>
</dbReference>
<dbReference type="Pfam" id="PF14333">
    <property type="entry name" value="DUF4389"/>
    <property type="match status" value="2"/>
</dbReference>
<evidence type="ECO:0000313" key="4">
    <source>
        <dbReference type="Proteomes" id="UP001500051"/>
    </source>
</evidence>
<accession>A0ABP7D2H0</accession>
<comment type="caution">
    <text evidence="3">The sequence shown here is derived from an EMBL/GenBank/DDBJ whole genome shotgun (WGS) entry which is preliminary data.</text>
</comment>
<feature type="compositionally biased region" description="Pro residues" evidence="1">
    <location>
        <begin position="200"/>
        <end position="213"/>
    </location>
</feature>
<keyword evidence="2" id="KW-1133">Transmembrane helix</keyword>
<evidence type="ECO:0000256" key="1">
    <source>
        <dbReference type="SAM" id="MobiDB-lite"/>
    </source>
</evidence>
<feature type="transmembrane region" description="Helical" evidence="2">
    <location>
        <begin position="124"/>
        <end position="147"/>
    </location>
</feature>
<name>A0ABP7D2H0_9ACTN</name>
<organism evidence="3 4">
    <name type="scientific">Microlunatus aurantiacus</name>
    <dbReference type="NCBI Taxonomy" id="446786"/>
    <lineage>
        <taxon>Bacteria</taxon>
        <taxon>Bacillati</taxon>
        <taxon>Actinomycetota</taxon>
        <taxon>Actinomycetes</taxon>
        <taxon>Propionibacteriales</taxon>
        <taxon>Propionibacteriaceae</taxon>
        <taxon>Microlunatus</taxon>
    </lineage>
</organism>
<keyword evidence="4" id="KW-1185">Reference proteome</keyword>
<keyword evidence="2" id="KW-0812">Transmembrane</keyword>
<evidence type="ECO:0000256" key="2">
    <source>
        <dbReference type="SAM" id="Phobius"/>
    </source>
</evidence>
<feature type="transmembrane region" description="Helical" evidence="2">
    <location>
        <begin position="6"/>
        <end position="24"/>
    </location>
</feature>
<dbReference type="EMBL" id="BAAAYX010000003">
    <property type="protein sequence ID" value="GAA3699813.1"/>
    <property type="molecule type" value="Genomic_DNA"/>
</dbReference>